<name>A0ABS1BVC7_9NEIS</name>
<proteinExistence type="predicted"/>
<dbReference type="RefSeq" id="WP_200523111.1">
    <property type="nucleotide sequence ID" value="NZ_JAEHNZ010000004.1"/>
</dbReference>
<evidence type="ECO:0000313" key="2">
    <source>
        <dbReference type="EMBL" id="MBK0397108.1"/>
    </source>
</evidence>
<evidence type="ECO:0000313" key="3">
    <source>
        <dbReference type="Proteomes" id="UP000614058"/>
    </source>
</evidence>
<accession>A0ABS1BVC7</accession>
<comment type="caution">
    <text evidence="2">The sequence shown here is derived from an EMBL/GenBank/DDBJ whole genome shotgun (WGS) entry which is preliminary data.</text>
</comment>
<organism evidence="2 3">
    <name type="scientific">Kingella bonacorsii</name>
    <dbReference type="NCBI Taxonomy" id="2796361"/>
    <lineage>
        <taxon>Bacteria</taxon>
        <taxon>Pseudomonadati</taxon>
        <taxon>Pseudomonadota</taxon>
        <taxon>Betaproteobacteria</taxon>
        <taxon>Neisseriales</taxon>
        <taxon>Neisseriaceae</taxon>
        <taxon>Kingella</taxon>
    </lineage>
</organism>
<keyword evidence="3" id="KW-1185">Reference proteome</keyword>
<feature type="region of interest" description="Disordered" evidence="1">
    <location>
        <begin position="1"/>
        <end position="52"/>
    </location>
</feature>
<sequence length="52" mass="5595">MVGGETPARANNRQPETHPNHFPRFQAASSIIHPHRNPSPAPPCSISTNPTA</sequence>
<protein>
    <submittedName>
        <fullName evidence="2">Uncharacterized protein</fullName>
    </submittedName>
</protein>
<dbReference type="Proteomes" id="UP000614058">
    <property type="component" value="Unassembled WGS sequence"/>
</dbReference>
<reference evidence="2 3" key="1">
    <citation type="journal article" date="2021" name="Pathogens">
        <title>Isolation and Characterization of Kingella bonacorsii sp. nov., A Novel Kingella Species Detected in a Stable Periodontitis Subject.</title>
        <authorList>
            <person name="Antezack A."/>
            <person name="Boxberger M."/>
            <person name="Rolland C."/>
            <person name="Monnet-Corti V."/>
            <person name="La Scola B."/>
        </authorList>
    </citation>
    <scope>NUCLEOTIDE SEQUENCE [LARGE SCALE GENOMIC DNA]</scope>
    <source>
        <strain evidence="2 3">Marseille-Q4569</strain>
    </source>
</reference>
<gene>
    <name evidence="2" type="ORF">JDW22_11100</name>
</gene>
<dbReference type="EMBL" id="JAEHNZ010000004">
    <property type="protein sequence ID" value="MBK0397108.1"/>
    <property type="molecule type" value="Genomic_DNA"/>
</dbReference>
<evidence type="ECO:0000256" key="1">
    <source>
        <dbReference type="SAM" id="MobiDB-lite"/>
    </source>
</evidence>